<evidence type="ECO:0000256" key="3">
    <source>
        <dbReference type="SAM" id="MobiDB-lite"/>
    </source>
</evidence>
<keyword evidence="5" id="KW-1185">Reference proteome</keyword>
<sequence length="232" mass="25357">MGITVYLIRHGETTWNRAGLYQGQRDVALSARGRQQARQLARRFARTPLDLVLTSDLRRALETARALAASRRPPVPLEADGRLREMSFGQWEGLPLATIRARFGDDYAAYRADPAEGRPTGGETFRELGERAWAAVAERLARPGLRQLAVVAHGGTVKALLCRLLDLPLTLRPRLLIDNASVTAVELRGGRPPLLRYLNDTCHLRHPGSRRARGPGAGGTRPAAEPGQQGPG</sequence>
<evidence type="ECO:0000313" key="5">
    <source>
        <dbReference type="Proteomes" id="UP001304683"/>
    </source>
</evidence>
<feature type="region of interest" description="Disordered" evidence="3">
    <location>
        <begin position="205"/>
        <end position="232"/>
    </location>
</feature>
<keyword evidence="1" id="KW-0324">Glycolysis</keyword>
<name>A0ABZ0QTB8_9FIRM</name>
<gene>
    <name evidence="4" type="ORF">Q5761_05380</name>
</gene>
<dbReference type="EC" id="3.1.3.-" evidence="4"/>
<dbReference type="PANTHER" id="PTHR48100">
    <property type="entry name" value="BROAD-SPECIFICITY PHOSPHATASE YOR283W-RELATED"/>
    <property type="match status" value="1"/>
</dbReference>
<dbReference type="InterPro" id="IPR029033">
    <property type="entry name" value="His_PPase_superfam"/>
</dbReference>
<dbReference type="EMBL" id="CP132508">
    <property type="protein sequence ID" value="WPD20072.1"/>
    <property type="molecule type" value="Genomic_DNA"/>
</dbReference>
<dbReference type="PANTHER" id="PTHR48100:SF1">
    <property type="entry name" value="HISTIDINE PHOSPHATASE FAMILY PROTEIN-RELATED"/>
    <property type="match status" value="1"/>
</dbReference>
<protein>
    <submittedName>
        <fullName evidence="4">Histidine phosphatase family protein</fullName>
        <ecNumber evidence="4">3.1.3.-</ecNumber>
    </submittedName>
</protein>
<dbReference type="InterPro" id="IPR050275">
    <property type="entry name" value="PGM_Phosphatase"/>
</dbReference>
<proteinExistence type="predicted"/>
<evidence type="ECO:0000313" key="4">
    <source>
        <dbReference type="EMBL" id="WPD20072.1"/>
    </source>
</evidence>
<dbReference type="Proteomes" id="UP001304683">
    <property type="component" value="Chromosome"/>
</dbReference>
<evidence type="ECO:0000256" key="1">
    <source>
        <dbReference type="ARBA" id="ARBA00023152"/>
    </source>
</evidence>
<accession>A0ABZ0QTB8</accession>
<dbReference type="SMART" id="SM00855">
    <property type="entry name" value="PGAM"/>
    <property type="match status" value="1"/>
</dbReference>
<dbReference type="InterPro" id="IPR001345">
    <property type="entry name" value="PG/BPGM_mutase_AS"/>
</dbReference>
<dbReference type="GO" id="GO:0016787">
    <property type="term" value="F:hydrolase activity"/>
    <property type="evidence" value="ECO:0007669"/>
    <property type="project" value="UniProtKB-KW"/>
</dbReference>
<dbReference type="InterPro" id="IPR013078">
    <property type="entry name" value="His_Pase_superF_clade-1"/>
</dbReference>
<dbReference type="SUPFAM" id="SSF53254">
    <property type="entry name" value="Phosphoglycerate mutase-like"/>
    <property type="match status" value="1"/>
</dbReference>
<dbReference type="Pfam" id="PF00300">
    <property type="entry name" value="His_Phos_1"/>
    <property type="match status" value="1"/>
</dbReference>
<organism evidence="4 5">
    <name type="scientific">Thermaerobacter composti</name>
    <dbReference type="NCBI Taxonomy" id="554949"/>
    <lineage>
        <taxon>Bacteria</taxon>
        <taxon>Bacillati</taxon>
        <taxon>Bacillota</taxon>
        <taxon>Clostridia</taxon>
        <taxon>Eubacteriales</taxon>
        <taxon>Clostridiales Family XVII. Incertae Sedis</taxon>
        <taxon>Thermaerobacter</taxon>
    </lineage>
</organism>
<evidence type="ECO:0000256" key="2">
    <source>
        <dbReference type="ARBA" id="ARBA00023235"/>
    </source>
</evidence>
<keyword evidence="4" id="KW-0378">Hydrolase</keyword>
<reference evidence="4 5" key="1">
    <citation type="submission" date="2023-08" db="EMBL/GenBank/DDBJ databases">
        <title>Genome sequence of Thermaerobacter compostii strain Ins1, a spore-forming filamentous bacterium isolated from a deep geothermal reservoir.</title>
        <authorList>
            <person name="Bregnard D."/>
            <person name="Gonzalez D."/>
            <person name="Junier P."/>
        </authorList>
    </citation>
    <scope>NUCLEOTIDE SEQUENCE [LARGE SCALE GENOMIC DNA]</scope>
    <source>
        <strain evidence="4 5">Ins1</strain>
    </source>
</reference>
<feature type="compositionally biased region" description="Low complexity" evidence="3">
    <location>
        <begin position="220"/>
        <end position="232"/>
    </location>
</feature>
<dbReference type="CDD" id="cd07067">
    <property type="entry name" value="HP_PGM_like"/>
    <property type="match status" value="1"/>
</dbReference>
<dbReference type="Gene3D" id="3.40.50.1240">
    <property type="entry name" value="Phosphoglycerate mutase-like"/>
    <property type="match status" value="1"/>
</dbReference>
<dbReference type="PROSITE" id="PS00175">
    <property type="entry name" value="PG_MUTASE"/>
    <property type="match status" value="1"/>
</dbReference>
<dbReference type="RefSeq" id="WP_318751472.1">
    <property type="nucleotide sequence ID" value="NZ_CP132508.1"/>
</dbReference>
<keyword evidence="2" id="KW-0413">Isomerase</keyword>